<name>A0A975BVA9_9BACT</name>
<dbReference type="KEGG" id="dmm:dnm_082380"/>
<dbReference type="Proteomes" id="UP000663722">
    <property type="component" value="Chromosome"/>
</dbReference>
<accession>A0A975BVA9</accession>
<reference evidence="1" key="1">
    <citation type="journal article" date="2021" name="Microb. Physiol.">
        <title>Proteogenomic Insights into the Physiology of Marine, Sulfate-Reducing, Filamentous Desulfonema limicola and Desulfonema magnum.</title>
        <authorList>
            <person name="Schnaars V."/>
            <person name="Wohlbrand L."/>
            <person name="Scheve S."/>
            <person name="Hinrichs C."/>
            <person name="Reinhardt R."/>
            <person name="Rabus R."/>
        </authorList>
    </citation>
    <scope>NUCLEOTIDE SEQUENCE</scope>
    <source>
        <strain evidence="1">4be13</strain>
    </source>
</reference>
<dbReference type="EMBL" id="CP061800">
    <property type="protein sequence ID" value="QTA92162.1"/>
    <property type="molecule type" value="Genomic_DNA"/>
</dbReference>
<evidence type="ECO:0000313" key="1">
    <source>
        <dbReference type="EMBL" id="QTA92162.1"/>
    </source>
</evidence>
<organism evidence="1 2">
    <name type="scientific">Desulfonema magnum</name>
    <dbReference type="NCBI Taxonomy" id="45655"/>
    <lineage>
        <taxon>Bacteria</taxon>
        <taxon>Pseudomonadati</taxon>
        <taxon>Thermodesulfobacteriota</taxon>
        <taxon>Desulfobacteria</taxon>
        <taxon>Desulfobacterales</taxon>
        <taxon>Desulfococcaceae</taxon>
        <taxon>Desulfonema</taxon>
    </lineage>
</organism>
<keyword evidence="2" id="KW-1185">Reference proteome</keyword>
<evidence type="ECO:0000313" key="2">
    <source>
        <dbReference type="Proteomes" id="UP000663722"/>
    </source>
</evidence>
<sequence>MQKAFAQVLKLRNGTWMPKFLLKAGKIKEVKNETRTEKINPLLSAGRGICFSGCQQT</sequence>
<proteinExistence type="predicted"/>
<protein>
    <submittedName>
        <fullName evidence="1">Uncharacterized protein</fullName>
    </submittedName>
</protein>
<gene>
    <name evidence="1" type="ORF">dnm_082380</name>
</gene>
<dbReference type="AlphaFoldDB" id="A0A975BVA9"/>